<keyword evidence="2" id="KW-1185">Reference proteome</keyword>
<comment type="caution">
    <text evidence="1">The sequence shown here is derived from an EMBL/GenBank/DDBJ whole genome shotgun (WGS) entry which is preliminary data.</text>
</comment>
<keyword evidence="1" id="KW-0418">Kinase</keyword>
<dbReference type="Gene3D" id="3.40.50.300">
    <property type="entry name" value="P-loop containing nucleotide triphosphate hydrolases"/>
    <property type="match status" value="1"/>
</dbReference>
<dbReference type="GO" id="GO:0016301">
    <property type="term" value="F:kinase activity"/>
    <property type="evidence" value="ECO:0007669"/>
    <property type="project" value="UniProtKB-KW"/>
</dbReference>
<dbReference type="Pfam" id="PF13189">
    <property type="entry name" value="Cytidylate_kin2"/>
    <property type="match status" value="1"/>
</dbReference>
<reference evidence="1 2" key="1">
    <citation type="submission" date="2020-08" db="EMBL/GenBank/DDBJ databases">
        <title>Genome public.</title>
        <authorList>
            <person name="Liu C."/>
            <person name="Sun Q."/>
        </authorList>
    </citation>
    <scope>NUCLEOTIDE SEQUENCE [LARGE SCALE GENOMIC DNA]</scope>
    <source>
        <strain evidence="1 2">BX17</strain>
    </source>
</reference>
<dbReference type="InterPro" id="IPR027417">
    <property type="entry name" value="P-loop_NTPase"/>
</dbReference>
<dbReference type="Proteomes" id="UP000652847">
    <property type="component" value="Unassembled WGS sequence"/>
</dbReference>
<sequence>MKTQKQVIISIGREFGSAGHEIAERIAKRYGLSLYDHNLLREVADSHNVSSEELEIFDEMKHNKFLYRTVKGMSSSPADNVALMQFNFLREKAEKGESFVVVGRCSETILKDYPGLISIFVLGNMEDKIARISRLYGKTEKEAERFIKEKDRKRKKYHDSHCKTKWSETHTYDLSLNSSTLGIEGSVDFLSEYIDKRTARMK</sequence>
<dbReference type="EMBL" id="JACOOT010000008">
    <property type="protein sequence ID" value="MBC5650085.1"/>
    <property type="molecule type" value="Genomic_DNA"/>
</dbReference>
<accession>A0A8I0AG50</accession>
<proteinExistence type="predicted"/>
<organism evidence="1 2">
    <name type="scientific">Blautia segnis</name>
    <dbReference type="NCBI Taxonomy" id="2763030"/>
    <lineage>
        <taxon>Bacteria</taxon>
        <taxon>Bacillati</taxon>
        <taxon>Bacillota</taxon>
        <taxon>Clostridia</taxon>
        <taxon>Lachnospirales</taxon>
        <taxon>Lachnospiraceae</taxon>
        <taxon>Blautia</taxon>
    </lineage>
</organism>
<gene>
    <name evidence="1" type="ORF">H8S54_02840</name>
</gene>
<evidence type="ECO:0000313" key="1">
    <source>
        <dbReference type="EMBL" id="MBC5650085.1"/>
    </source>
</evidence>
<dbReference type="AlphaFoldDB" id="A0A8I0AG50"/>
<evidence type="ECO:0000313" key="2">
    <source>
        <dbReference type="Proteomes" id="UP000652847"/>
    </source>
</evidence>
<keyword evidence="1" id="KW-0808">Transferase</keyword>
<dbReference type="RefSeq" id="WP_021925245.1">
    <property type="nucleotide sequence ID" value="NZ_JACOOT010000008.1"/>
</dbReference>
<name>A0A8I0AG50_9FIRM</name>
<protein>
    <submittedName>
        <fullName evidence="1">Cytidylate kinase-like family protein</fullName>
    </submittedName>
</protein>